<organism evidence="1 2">
    <name type="scientific">Streptomyces litchfieldiae</name>
    <dbReference type="NCBI Taxonomy" id="3075543"/>
    <lineage>
        <taxon>Bacteria</taxon>
        <taxon>Bacillati</taxon>
        <taxon>Actinomycetota</taxon>
        <taxon>Actinomycetes</taxon>
        <taxon>Kitasatosporales</taxon>
        <taxon>Streptomycetaceae</taxon>
        <taxon>Streptomyces</taxon>
    </lineage>
</organism>
<gene>
    <name evidence="1" type="ORF">RM590_25645</name>
</gene>
<proteinExistence type="predicted"/>
<keyword evidence="2" id="KW-1185">Reference proteome</keyword>
<evidence type="ECO:0000313" key="2">
    <source>
        <dbReference type="Proteomes" id="UP001183246"/>
    </source>
</evidence>
<dbReference type="EMBL" id="JAVREL010000017">
    <property type="protein sequence ID" value="MDT0345945.1"/>
    <property type="molecule type" value="Genomic_DNA"/>
</dbReference>
<dbReference type="RefSeq" id="WP_311707080.1">
    <property type="nucleotide sequence ID" value="NZ_JAVREL010000017.1"/>
</dbReference>
<protein>
    <submittedName>
        <fullName evidence="1">Uncharacterized protein</fullName>
    </submittedName>
</protein>
<comment type="caution">
    <text evidence="1">The sequence shown here is derived from an EMBL/GenBank/DDBJ whole genome shotgun (WGS) entry which is preliminary data.</text>
</comment>
<name>A0ABU2MWH2_9ACTN</name>
<evidence type="ECO:0000313" key="1">
    <source>
        <dbReference type="EMBL" id="MDT0345945.1"/>
    </source>
</evidence>
<dbReference type="Proteomes" id="UP001183246">
    <property type="component" value="Unassembled WGS sequence"/>
</dbReference>
<accession>A0ABU2MWH2</accession>
<sequence>MTEWICGFGYPADGWLPLEVDSPDGAERAAQRIAEREGDGNELYAEAVYPELKVIWEGMRARAAGPVAVWVPPVPLNARPLVPASIFAAREETSPEERTVAAVGETFRRPRPDRLGEADITEIELPLGPACRVHQLLLNQPGDDGRQFVIEAIDYFVLPPDYPEGLFQLSVSWSSPAIAPHMTETADRIATTLTARRAEGVGR</sequence>
<reference evidence="2" key="1">
    <citation type="submission" date="2023-07" db="EMBL/GenBank/DDBJ databases">
        <title>30 novel species of actinomycetes from the DSMZ collection.</title>
        <authorList>
            <person name="Nouioui I."/>
        </authorList>
    </citation>
    <scope>NUCLEOTIDE SEQUENCE [LARGE SCALE GENOMIC DNA]</scope>
    <source>
        <strain evidence="2">DSM 44938</strain>
    </source>
</reference>